<accession>A0A1I2KX45</accession>
<organism evidence="2 3">
    <name type="scientific">Planifilum fulgidum</name>
    <dbReference type="NCBI Taxonomy" id="201973"/>
    <lineage>
        <taxon>Bacteria</taxon>
        <taxon>Bacillati</taxon>
        <taxon>Bacillota</taxon>
        <taxon>Bacilli</taxon>
        <taxon>Bacillales</taxon>
        <taxon>Thermoactinomycetaceae</taxon>
        <taxon>Planifilum</taxon>
    </lineage>
</organism>
<feature type="transmembrane region" description="Helical" evidence="1">
    <location>
        <begin position="222"/>
        <end position="242"/>
    </location>
</feature>
<dbReference type="STRING" id="201973.SAMN04488025_10393"/>
<sequence length="254" mass="28902">MKELRKNLPTLPVDSAKILEYRVQCQKPRRKEDLWSWYVLRRISIYITLLLRRTPITPNAVTWLSLFFFILSGWLMLWTKPWAMLTAVLAYNLGYLCDCIDGELARLRGKTGRLGVFLDTLIRYTSIPILAAFALSAHALAAETSLDLWSASGVYLATLAATMGLAIPFAYHYTHMQTEESDPVSDMRTTSFFWECVAFVTGLPGFFAMLPLFLWLESLSGLPLIAWFIASFLILWGGKTAFRLYHVLKALNSN</sequence>
<dbReference type="InterPro" id="IPR043130">
    <property type="entry name" value="CDP-OH_PTrfase_TM_dom"/>
</dbReference>
<dbReference type="Pfam" id="PF01066">
    <property type="entry name" value="CDP-OH_P_transf"/>
    <property type="match status" value="1"/>
</dbReference>
<keyword evidence="1" id="KW-0812">Transmembrane</keyword>
<dbReference type="RefSeq" id="WP_092035733.1">
    <property type="nucleotide sequence ID" value="NZ_FOOK01000003.1"/>
</dbReference>
<evidence type="ECO:0000256" key="1">
    <source>
        <dbReference type="SAM" id="Phobius"/>
    </source>
</evidence>
<protein>
    <submittedName>
        <fullName evidence="2">CDP-alcohol phosphatidyltransferase</fullName>
    </submittedName>
</protein>
<dbReference type="OrthoDB" id="269185at2"/>
<dbReference type="GO" id="GO:0016780">
    <property type="term" value="F:phosphotransferase activity, for other substituted phosphate groups"/>
    <property type="evidence" value="ECO:0007669"/>
    <property type="project" value="InterPro"/>
</dbReference>
<dbReference type="Gene3D" id="1.20.120.1760">
    <property type="match status" value="1"/>
</dbReference>
<feature type="transmembrane region" description="Helical" evidence="1">
    <location>
        <begin position="192"/>
        <end position="216"/>
    </location>
</feature>
<dbReference type="Proteomes" id="UP000198661">
    <property type="component" value="Unassembled WGS sequence"/>
</dbReference>
<dbReference type="GO" id="GO:0008654">
    <property type="term" value="P:phospholipid biosynthetic process"/>
    <property type="evidence" value="ECO:0007669"/>
    <property type="project" value="InterPro"/>
</dbReference>
<keyword evidence="3" id="KW-1185">Reference proteome</keyword>
<feature type="transmembrane region" description="Helical" evidence="1">
    <location>
        <begin position="153"/>
        <end position="171"/>
    </location>
</feature>
<evidence type="ECO:0000313" key="3">
    <source>
        <dbReference type="Proteomes" id="UP000198661"/>
    </source>
</evidence>
<dbReference type="EMBL" id="FOOK01000003">
    <property type="protein sequence ID" value="SFF71143.1"/>
    <property type="molecule type" value="Genomic_DNA"/>
</dbReference>
<gene>
    <name evidence="2" type="ORF">SAMN04488025_10393</name>
</gene>
<feature type="transmembrane region" description="Helical" evidence="1">
    <location>
        <begin position="121"/>
        <end position="141"/>
    </location>
</feature>
<evidence type="ECO:0000313" key="2">
    <source>
        <dbReference type="EMBL" id="SFF71143.1"/>
    </source>
</evidence>
<keyword evidence="1" id="KW-1133">Transmembrane helix</keyword>
<dbReference type="AlphaFoldDB" id="A0A1I2KX45"/>
<keyword evidence="2" id="KW-0808">Transferase</keyword>
<dbReference type="InterPro" id="IPR000462">
    <property type="entry name" value="CDP-OH_P_trans"/>
</dbReference>
<name>A0A1I2KX45_9BACL</name>
<reference evidence="2 3" key="1">
    <citation type="submission" date="2016-10" db="EMBL/GenBank/DDBJ databases">
        <authorList>
            <person name="de Groot N.N."/>
        </authorList>
    </citation>
    <scope>NUCLEOTIDE SEQUENCE [LARGE SCALE GENOMIC DNA]</scope>
    <source>
        <strain evidence="2 3">DSM 44945</strain>
    </source>
</reference>
<proteinExistence type="predicted"/>
<dbReference type="GO" id="GO:0016020">
    <property type="term" value="C:membrane"/>
    <property type="evidence" value="ECO:0007669"/>
    <property type="project" value="InterPro"/>
</dbReference>
<feature type="transmembrane region" description="Helical" evidence="1">
    <location>
        <begin position="56"/>
        <end position="76"/>
    </location>
</feature>
<keyword evidence="1" id="KW-0472">Membrane</keyword>